<dbReference type="PANTHER" id="PTHR31303">
    <property type="entry name" value="CTP-DEPENDENT DIACYLGLYCEROL KINASE 1"/>
    <property type="match status" value="1"/>
</dbReference>
<dbReference type="AlphaFoldDB" id="A0A4Z0WFX7"/>
<name>A0A4Z0WFX7_9GAMM</name>
<comment type="caution">
    <text evidence="2">The sequence shown here is derived from an EMBL/GenBank/DDBJ whole genome shotgun (WGS) entry which is preliminary data.</text>
</comment>
<proteinExistence type="predicted"/>
<evidence type="ECO:0000313" key="2">
    <source>
        <dbReference type="EMBL" id="TGG95508.1"/>
    </source>
</evidence>
<feature type="transmembrane region" description="Helical" evidence="1">
    <location>
        <begin position="233"/>
        <end position="253"/>
    </location>
</feature>
<keyword evidence="3" id="KW-1185">Reference proteome</keyword>
<gene>
    <name evidence="2" type="ORF">E4656_03560</name>
</gene>
<dbReference type="PANTHER" id="PTHR31303:SF1">
    <property type="entry name" value="CTP-DEPENDENT DIACYLGLYCEROL KINASE 1"/>
    <property type="match status" value="1"/>
</dbReference>
<protein>
    <recommendedName>
        <fullName evidence="4">Phosphatidate cytidylyltransferase</fullName>
    </recommendedName>
</protein>
<evidence type="ECO:0000256" key="1">
    <source>
        <dbReference type="SAM" id="Phobius"/>
    </source>
</evidence>
<keyword evidence="1" id="KW-1133">Transmembrane helix</keyword>
<evidence type="ECO:0008006" key="4">
    <source>
        <dbReference type="Google" id="ProtNLM"/>
    </source>
</evidence>
<evidence type="ECO:0000313" key="3">
    <source>
        <dbReference type="Proteomes" id="UP000297475"/>
    </source>
</evidence>
<feature type="transmembrane region" description="Helical" evidence="1">
    <location>
        <begin position="265"/>
        <end position="296"/>
    </location>
</feature>
<reference evidence="2 3" key="1">
    <citation type="submission" date="2019-04" db="EMBL/GenBank/DDBJ databases">
        <title>Natronospirillum operosus gen. nov., sp. nov., a haloalkaliphilic satellite isolated from decaying biomass of laboratory culture of cyanobacterium Geitlerinema sp. and proposal of Natronospirillaceae fam. nov. and Saccharospirillaceae fam. nov.</title>
        <authorList>
            <person name="Kevbrin V."/>
            <person name="Boltyanskaya Y."/>
            <person name="Koziaeva V."/>
            <person name="Grouzdev D.S."/>
            <person name="Park M."/>
            <person name="Cho J."/>
        </authorList>
    </citation>
    <scope>NUCLEOTIDE SEQUENCE [LARGE SCALE GENOMIC DNA]</scope>
    <source>
        <strain evidence="2 3">G-116</strain>
    </source>
</reference>
<dbReference type="InterPro" id="IPR037997">
    <property type="entry name" value="Dgk1-like"/>
</dbReference>
<feature type="transmembrane region" description="Helical" evidence="1">
    <location>
        <begin position="308"/>
        <end position="328"/>
    </location>
</feature>
<feature type="transmembrane region" description="Helical" evidence="1">
    <location>
        <begin position="166"/>
        <end position="185"/>
    </location>
</feature>
<dbReference type="GO" id="GO:0004143">
    <property type="term" value="F:ATP-dependent diacylglycerol kinase activity"/>
    <property type="evidence" value="ECO:0007669"/>
    <property type="project" value="InterPro"/>
</dbReference>
<organism evidence="2 3">
    <name type="scientific">Natronospirillum operosum</name>
    <dbReference type="NCBI Taxonomy" id="2759953"/>
    <lineage>
        <taxon>Bacteria</taxon>
        <taxon>Pseudomonadati</taxon>
        <taxon>Pseudomonadota</taxon>
        <taxon>Gammaproteobacteria</taxon>
        <taxon>Oceanospirillales</taxon>
        <taxon>Natronospirillaceae</taxon>
        <taxon>Natronospirillum</taxon>
    </lineage>
</organism>
<feature type="transmembrane region" description="Helical" evidence="1">
    <location>
        <begin position="430"/>
        <end position="451"/>
    </location>
</feature>
<dbReference type="EMBL" id="SRMF01000001">
    <property type="protein sequence ID" value="TGG95508.1"/>
    <property type="molecule type" value="Genomic_DNA"/>
</dbReference>
<dbReference type="RefSeq" id="WP_135481233.1">
    <property type="nucleotide sequence ID" value="NZ_SRMF01000001.1"/>
</dbReference>
<dbReference type="Proteomes" id="UP000297475">
    <property type="component" value="Unassembled WGS sequence"/>
</dbReference>
<dbReference type="OrthoDB" id="7062440at2"/>
<feature type="transmembrane region" description="Helical" evidence="1">
    <location>
        <begin position="126"/>
        <end position="145"/>
    </location>
</feature>
<accession>A0A4Z0WFX7</accession>
<keyword evidence="1" id="KW-0812">Transmembrane</keyword>
<feature type="transmembrane region" description="Helical" evidence="1">
    <location>
        <begin position="12"/>
        <end position="32"/>
    </location>
</feature>
<sequence>MIQPPLSAQDFLWLPVPLLVLTGLGLSLWLLRRRLDLHPELLRKGMHIGTGLICLCLPLWFATPWPVLTLAGVALLALLGLRLLPADGQGLASVLHGVGRRSAGELYFPLSVVVLFLFSGDEVVFYLIPILVLTLADAVAALVGLRYGLSRYRAEEGYKSAEGSMAFFLVAFMATHVPLLLFTDMTRLDTLLLALIIGLLVMMLEAMAWRGLDNLFIPLGTWALLQTYHEANSAALIEVLVVTVLLIVVVMVWRRRTTLTDSSLFAAILVGYAAWAVGGLLWLLPPLALFLTYTGLVRFGHQRVTHDVRAVGAITGAGLICLLAQVLVPGESFYVAWVAAFAAQLAMIGIARIHGNTEHGHRGRIWAQATLQGWGIVVVPTTLLGSSGAEVWQYLLGGALLTGLAAGLFQHLQPQIENCPRDADRWWRQGLLGGLAALIAGILMFAGAPFWT</sequence>
<feature type="transmembrane region" description="Helical" evidence="1">
    <location>
        <begin position="191"/>
        <end position="212"/>
    </location>
</feature>
<keyword evidence="1" id="KW-0472">Membrane</keyword>
<feature type="transmembrane region" description="Helical" evidence="1">
    <location>
        <begin position="334"/>
        <end position="353"/>
    </location>
</feature>